<dbReference type="Pfam" id="PF14416">
    <property type="entry name" value="PMR5N"/>
    <property type="match status" value="1"/>
</dbReference>
<evidence type="ECO:0000256" key="7">
    <source>
        <dbReference type="ARBA" id="ARBA00023034"/>
    </source>
</evidence>
<keyword evidence="13" id="KW-1185">Reference proteome</keyword>
<proteinExistence type="inferred from homology"/>
<dbReference type="PANTHER" id="PTHR32285">
    <property type="entry name" value="PROTEIN TRICHOME BIREFRINGENCE-LIKE 9-RELATED"/>
    <property type="match status" value="1"/>
</dbReference>
<evidence type="ECO:0000313" key="13">
    <source>
        <dbReference type="Proteomes" id="UP000324897"/>
    </source>
</evidence>
<dbReference type="OrthoDB" id="630188at2759"/>
<evidence type="ECO:0000259" key="11">
    <source>
        <dbReference type="Pfam" id="PF14416"/>
    </source>
</evidence>
<comment type="similarity">
    <text evidence="2">Belongs to the PC-esterase family. TBL subfamily.</text>
</comment>
<feature type="domain" description="Trichome birefringence-like C-terminal" evidence="10">
    <location>
        <begin position="109"/>
        <end position="427"/>
    </location>
</feature>
<dbReference type="Proteomes" id="UP000324897">
    <property type="component" value="Unassembled WGS sequence"/>
</dbReference>
<reference evidence="12 13" key="1">
    <citation type="journal article" date="2019" name="Sci. Rep.">
        <title>A high-quality genome of Eragrostis curvula grass provides insights into Poaceae evolution and supports new strategies to enhance forage quality.</title>
        <authorList>
            <person name="Carballo J."/>
            <person name="Santos B.A.C.M."/>
            <person name="Zappacosta D."/>
            <person name="Garbus I."/>
            <person name="Selva J.P."/>
            <person name="Gallo C.A."/>
            <person name="Diaz A."/>
            <person name="Albertini E."/>
            <person name="Caccamo M."/>
            <person name="Echenique V."/>
        </authorList>
    </citation>
    <scope>NUCLEOTIDE SEQUENCE [LARGE SCALE GENOMIC DNA]</scope>
    <source>
        <strain evidence="13">cv. Victoria</strain>
        <tissue evidence="12">Leaf</tissue>
    </source>
</reference>
<evidence type="ECO:0000256" key="8">
    <source>
        <dbReference type="ARBA" id="ARBA00023136"/>
    </source>
</evidence>
<sequence length="431" mass="49795">MVFCVKLLFGPASAIFLSAVIILACFTNLIPYLNCYTFPAAPLYISPEPEPEPVPKCDIFRGEWVPDPSLPQYTNETCPYIQDHQNCLHYGRPDLDFLKWRWKPDGCDLPRFNTYRFLQAVANKTFAFVGDSLARNHYQSLLCLMSKVRIPLLHFNMLISWRIEVGRLTFGDACMDGWQVALPKDLTEQKGPHAREKIMYYAGYNVTIYILWSPFLVRSEEINGSSGVFNLYLDEVDDWFSLVPRFDYVLLSAANWFTRQTYFYERRQLVGGMYVPLNITTNLTTNRYSHRMAFRTSLRALTGIGFRGKVIVRTLSPMSHFEGGTYDAGGDCPRKRPYFANETAPLNELEQEFYREQVEEFREAKKEAAARGVDMVLVDPTTAMAKRPDGHPSRYGHWPDEKRTMYNDCIHWCLPGPIDAWNDMLLHILSD</sequence>
<feature type="domain" description="Trichome birefringence-like N-terminal" evidence="11">
    <location>
        <begin position="56"/>
        <end position="108"/>
    </location>
</feature>
<keyword evidence="3" id="KW-0808">Transferase</keyword>
<dbReference type="InterPro" id="IPR029962">
    <property type="entry name" value="TBL"/>
</dbReference>
<gene>
    <name evidence="12" type="ORF">EJB05_17640</name>
</gene>
<evidence type="ECO:0000256" key="2">
    <source>
        <dbReference type="ARBA" id="ARBA00007727"/>
    </source>
</evidence>
<dbReference type="GO" id="GO:0000139">
    <property type="term" value="C:Golgi membrane"/>
    <property type="evidence" value="ECO:0007669"/>
    <property type="project" value="UniProtKB-SubCell"/>
</dbReference>
<keyword evidence="6 9" id="KW-1133">Transmembrane helix</keyword>
<dbReference type="InterPro" id="IPR025846">
    <property type="entry name" value="TBL_N"/>
</dbReference>
<dbReference type="PROSITE" id="PS51257">
    <property type="entry name" value="PROKAR_LIPOPROTEIN"/>
    <property type="match status" value="1"/>
</dbReference>
<feature type="transmembrane region" description="Helical" evidence="9">
    <location>
        <begin position="7"/>
        <end position="30"/>
    </location>
</feature>
<dbReference type="AlphaFoldDB" id="A0A5J9VJL5"/>
<keyword evidence="7" id="KW-0333">Golgi apparatus</keyword>
<dbReference type="Gramene" id="TVU35737">
    <property type="protein sequence ID" value="TVU35737"/>
    <property type="gene ID" value="EJB05_17640"/>
</dbReference>
<name>A0A5J9VJL5_9POAL</name>
<evidence type="ECO:0000256" key="5">
    <source>
        <dbReference type="ARBA" id="ARBA00022968"/>
    </source>
</evidence>
<comment type="caution">
    <text evidence="12">The sequence shown here is derived from an EMBL/GenBank/DDBJ whole genome shotgun (WGS) entry which is preliminary data.</text>
</comment>
<dbReference type="Pfam" id="PF13839">
    <property type="entry name" value="PC-Esterase"/>
    <property type="match status" value="1"/>
</dbReference>
<dbReference type="GO" id="GO:1990538">
    <property type="term" value="F:xylan O-acetyltransferase activity"/>
    <property type="evidence" value="ECO:0007669"/>
    <property type="project" value="UniProtKB-ARBA"/>
</dbReference>
<evidence type="ECO:0000256" key="4">
    <source>
        <dbReference type="ARBA" id="ARBA00022692"/>
    </source>
</evidence>
<evidence type="ECO:0000259" key="10">
    <source>
        <dbReference type="Pfam" id="PF13839"/>
    </source>
</evidence>
<feature type="non-terminal residue" evidence="12">
    <location>
        <position position="1"/>
    </location>
</feature>
<protein>
    <submittedName>
        <fullName evidence="12">Uncharacterized protein</fullName>
    </submittedName>
</protein>
<evidence type="ECO:0000256" key="9">
    <source>
        <dbReference type="SAM" id="Phobius"/>
    </source>
</evidence>
<dbReference type="InterPro" id="IPR026057">
    <property type="entry name" value="TBL_C"/>
</dbReference>
<evidence type="ECO:0000256" key="3">
    <source>
        <dbReference type="ARBA" id="ARBA00022679"/>
    </source>
</evidence>
<dbReference type="PANTHER" id="PTHR32285:SF148">
    <property type="entry name" value="OS01G0653100 PROTEIN"/>
    <property type="match status" value="1"/>
</dbReference>
<evidence type="ECO:0000313" key="12">
    <source>
        <dbReference type="EMBL" id="TVU35737.1"/>
    </source>
</evidence>
<organism evidence="12 13">
    <name type="scientific">Eragrostis curvula</name>
    <name type="common">weeping love grass</name>
    <dbReference type="NCBI Taxonomy" id="38414"/>
    <lineage>
        <taxon>Eukaryota</taxon>
        <taxon>Viridiplantae</taxon>
        <taxon>Streptophyta</taxon>
        <taxon>Embryophyta</taxon>
        <taxon>Tracheophyta</taxon>
        <taxon>Spermatophyta</taxon>
        <taxon>Magnoliopsida</taxon>
        <taxon>Liliopsida</taxon>
        <taxon>Poales</taxon>
        <taxon>Poaceae</taxon>
        <taxon>PACMAD clade</taxon>
        <taxon>Chloridoideae</taxon>
        <taxon>Eragrostideae</taxon>
        <taxon>Eragrostidinae</taxon>
        <taxon>Eragrostis</taxon>
    </lineage>
</organism>
<comment type="subcellular location">
    <subcellularLocation>
        <location evidence="1">Golgi apparatus membrane</location>
        <topology evidence="1">Single-pass type II membrane protein</topology>
    </subcellularLocation>
</comment>
<accession>A0A5J9VJL5</accession>
<dbReference type="EMBL" id="RWGY01000009">
    <property type="protein sequence ID" value="TVU35737.1"/>
    <property type="molecule type" value="Genomic_DNA"/>
</dbReference>
<evidence type="ECO:0000256" key="1">
    <source>
        <dbReference type="ARBA" id="ARBA00004323"/>
    </source>
</evidence>
<keyword evidence="4 9" id="KW-0812">Transmembrane</keyword>
<evidence type="ECO:0000256" key="6">
    <source>
        <dbReference type="ARBA" id="ARBA00022989"/>
    </source>
</evidence>
<keyword evidence="5" id="KW-0735">Signal-anchor</keyword>
<keyword evidence="8 9" id="KW-0472">Membrane</keyword>